<dbReference type="PROSITE" id="PS50949">
    <property type="entry name" value="HTH_GNTR"/>
    <property type="match status" value="1"/>
</dbReference>
<evidence type="ECO:0000313" key="6">
    <source>
        <dbReference type="Proteomes" id="UP001258181"/>
    </source>
</evidence>
<dbReference type="SUPFAM" id="SSF48008">
    <property type="entry name" value="GntR ligand-binding domain-like"/>
    <property type="match status" value="1"/>
</dbReference>
<reference evidence="5 6" key="1">
    <citation type="submission" date="2023-07" db="EMBL/GenBank/DDBJ databases">
        <title>Sorghum-associated microbial communities from plants grown in Nebraska, USA.</title>
        <authorList>
            <person name="Schachtman D."/>
        </authorList>
    </citation>
    <scope>NUCLEOTIDE SEQUENCE [LARGE SCALE GENOMIC DNA]</scope>
    <source>
        <strain evidence="5 6">BE211</strain>
    </source>
</reference>
<organism evidence="5 6">
    <name type="scientific">Fictibacillus barbaricus</name>
    <dbReference type="NCBI Taxonomy" id="182136"/>
    <lineage>
        <taxon>Bacteria</taxon>
        <taxon>Bacillati</taxon>
        <taxon>Bacillota</taxon>
        <taxon>Bacilli</taxon>
        <taxon>Bacillales</taxon>
        <taxon>Fictibacillaceae</taxon>
        <taxon>Fictibacillus</taxon>
    </lineage>
</organism>
<dbReference type="GO" id="GO:0003677">
    <property type="term" value="F:DNA binding"/>
    <property type="evidence" value="ECO:0007669"/>
    <property type="project" value="UniProtKB-KW"/>
</dbReference>
<dbReference type="Proteomes" id="UP001258181">
    <property type="component" value="Unassembled WGS sequence"/>
</dbReference>
<evidence type="ECO:0000313" key="5">
    <source>
        <dbReference type="EMBL" id="MDR7071910.1"/>
    </source>
</evidence>
<dbReference type="InterPro" id="IPR036390">
    <property type="entry name" value="WH_DNA-bd_sf"/>
</dbReference>
<keyword evidence="2 5" id="KW-0238">DNA-binding</keyword>
<keyword evidence="3" id="KW-0804">Transcription</keyword>
<dbReference type="InterPro" id="IPR011711">
    <property type="entry name" value="GntR_C"/>
</dbReference>
<accession>A0ABU1TXH9</accession>
<proteinExistence type="predicted"/>
<evidence type="ECO:0000259" key="4">
    <source>
        <dbReference type="PROSITE" id="PS50949"/>
    </source>
</evidence>
<dbReference type="Pfam" id="PF00392">
    <property type="entry name" value="GntR"/>
    <property type="match status" value="1"/>
</dbReference>
<sequence>MKTTHKPNKQQYAYQVIRSRILDGRYPPGHKLVIDQLARELHTSAIPVREAIRQLEADSLISFKPYSGAIVTPFDEEAYLETLSVLAVLEGYATAESSVHFPHEKLKNLRTYTQLMEDALDVLDFSLFSNYNKEFHKLTYTYCTNQFLMEQIQATWERLSTVRKNGTTMQPARMKRSIAEHYQLIEMIEKREDPKKIESFTRCHKMNTLKAFQEDKTIQSKLKMNTL</sequence>
<dbReference type="CDD" id="cd07377">
    <property type="entry name" value="WHTH_GntR"/>
    <property type="match status" value="1"/>
</dbReference>
<keyword evidence="6" id="KW-1185">Reference proteome</keyword>
<dbReference type="Gene3D" id="1.20.120.530">
    <property type="entry name" value="GntR ligand-binding domain-like"/>
    <property type="match status" value="1"/>
</dbReference>
<feature type="domain" description="HTH gntR-type" evidence="4">
    <location>
        <begin position="7"/>
        <end position="74"/>
    </location>
</feature>
<name>A0ABU1TXH9_9BACL</name>
<protein>
    <submittedName>
        <fullName evidence="5">DNA-binding GntR family transcriptional regulator</fullName>
    </submittedName>
</protein>
<dbReference type="Gene3D" id="1.10.10.10">
    <property type="entry name" value="Winged helix-like DNA-binding domain superfamily/Winged helix DNA-binding domain"/>
    <property type="match status" value="1"/>
</dbReference>
<dbReference type="SUPFAM" id="SSF46785">
    <property type="entry name" value="Winged helix' DNA-binding domain"/>
    <property type="match status" value="1"/>
</dbReference>
<evidence type="ECO:0000256" key="3">
    <source>
        <dbReference type="ARBA" id="ARBA00023163"/>
    </source>
</evidence>
<dbReference type="RefSeq" id="WP_310256862.1">
    <property type="nucleotide sequence ID" value="NZ_JAVDWA010000001.1"/>
</dbReference>
<keyword evidence="1" id="KW-0805">Transcription regulation</keyword>
<dbReference type="PANTHER" id="PTHR43537">
    <property type="entry name" value="TRANSCRIPTIONAL REGULATOR, GNTR FAMILY"/>
    <property type="match status" value="1"/>
</dbReference>
<dbReference type="InterPro" id="IPR036388">
    <property type="entry name" value="WH-like_DNA-bd_sf"/>
</dbReference>
<dbReference type="SMART" id="SM00345">
    <property type="entry name" value="HTH_GNTR"/>
    <property type="match status" value="1"/>
</dbReference>
<gene>
    <name evidence="5" type="ORF">J2X07_000885</name>
</gene>
<evidence type="ECO:0000256" key="1">
    <source>
        <dbReference type="ARBA" id="ARBA00023015"/>
    </source>
</evidence>
<dbReference type="InterPro" id="IPR000524">
    <property type="entry name" value="Tscrpt_reg_HTH_GntR"/>
</dbReference>
<evidence type="ECO:0000256" key="2">
    <source>
        <dbReference type="ARBA" id="ARBA00023125"/>
    </source>
</evidence>
<dbReference type="InterPro" id="IPR008920">
    <property type="entry name" value="TF_FadR/GntR_C"/>
</dbReference>
<dbReference type="Pfam" id="PF07729">
    <property type="entry name" value="FCD"/>
    <property type="match status" value="1"/>
</dbReference>
<comment type="caution">
    <text evidence="5">The sequence shown here is derived from an EMBL/GenBank/DDBJ whole genome shotgun (WGS) entry which is preliminary data.</text>
</comment>
<dbReference type="EMBL" id="JAVDWA010000001">
    <property type="protein sequence ID" value="MDR7071910.1"/>
    <property type="molecule type" value="Genomic_DNA"/>
</dbReference>
<dbReference type="PANTHER" id="PTHR43537:SF5">
    <property type="entry name" value="UXU OPERON TRANSCRIPTIONAL REGULATOR"/>
    <property type="match status" value="1"/>
</dbReference>